<dbReference type="Proteomes" id="UP000790377">
    <property type="component" value="Unassembled WGS sequence"/>
</dbReference>
<comment type="caution">
    <text evidence="1">The sequence shown here is derived from an EMBL/GenBank/DDBJ whole genome shotgun (WGS) entry which is preliminary data.</text>
</comment>
<name>A0ACB8A801_9AGAM</name>
<proteinExistence type="predicted"/>
<sequence length="127" mass="14680">MMPRSKPFTEDLRWVLIHMRYVRQFSVQEIAAHTGLKDRTIRKTLQVYKATGGVLAQQKIKPVNGKVGTHDSEYIEACVEKAPNVYLDELKQQREDVMGTRVSLATVWRTLRNTDHTMKKSTAEYKS</sequence>
<protein>
    <submittedName>
        <fullName evidence="1">Uncharacterized protein</fullName>
    </submittedName>
</protein>
<evidence type="ECO:0000313" key="2">
    <source>
        <dbReference type="Proteomes" id="UP000790377"/>
    </source>
</evidence>
<reference evidence="1" key="1">
    <citation type="journal article" date="2021" name="New Phytol.">
        <title>Evolutionary innovations through gain and loss of genes in the ectomycorrhizal Boletales.</title>
        <authorList>
            <person name="Wu G."/>
            <person name="Miyauchi S."/>
            <person name="Morin E."/>
            <person name="Kuo A."/>
            <person name="Drula E."/>
            <person name="Varga T."/>
            <person name="Kohler A."/>
            <person name="Feng B."/>
            <person name="Cao Y."/>
            <person name="Lipzen A."/>
            <person name="Daum C."/>
            <person name="Hundley H."/>
            <person name="Pangilinan J."/>
            <person name="Johnson J."/>
            <person name="Barry K."/>
            <person name="LaButti K."/>
            <person name="Ng V."/>
            <person name="Ahrendt S."/>
            <person name="Min B."/>
            <person name="Choi I.G."/>
            <person name="Park H."/>
            <person name="Plett J.M."/>
            <person name="Magnuson J."/>
            <person name="Spatafora J.W."/>
            <person name="Nagy L.G."/>
            <person name="Henrissat B."/>
            <person name="Grigoriev I.V."/>
            <person name="Yang Z.L."/>
            <person name="Xu J."/>
            <person name="Martin F.M."/>
        </authorList>
    </citation>
    <scope>NUCLEOTIDE SEQUENCE</scope>
    <source>
        <strain evidence="1">ATCC 28755</strain>
    </source>
</reference>
<accession>A0ACB8A801</accession>
<organism evidence="1 2">
    <name type="scientific">Hygrophoropsis aurantiaca</name>
    <dbReference type="NCBI Taxonomy" id="72124"/>
    <lineage>
        <taxon>Eukaryota</taxon>
        <taxon>Fungi</taxon>
        <taxon>Dikarya</taxon>
        <taxon>Basidiomycota</taxon>
        <taxon>Agaricomycotina</taxon>
        <taxon>Agaricomycetes</taxon>
        <taxon>Agaricomycetidae</taxon>
        <taxon>Boletales</taxon>
        <taxon>Coniophorineae</taxon>
        <taxon>Hygrophoropsidaceae</taxon>
        <taxon>Hygrophoropsis</taxon>
    </lineage>
</organism>
<keyword evidence="2" id="KW-1185">Reference proteome</keyword>
<evidence type="ECO:0000313" key="1">
    <source>
        <dbReference type="EMBL" id="KAH7908818.1"/>
    </source>
</evidence>
<dbReference type="EMBL" id="MU267796">
    <property type="protein sequence ID" value="KAH7908818.1"/>
    <property type="molecule type" value="Genomic_DNA"/>
</dbReference>
<gene>
    <name evidence="1" type="ORF">BJ138DRAFT_1156804</name>
</gene>